<feature type="domain" description="PCI" evidence="7">
    <location>
        <begin position="238"/>
        <end position="422"/>
    </location>
</feature>
<evidence type="ECO:0000256" key="1">
    <source>
        <dbReference type="ARBA" id="ARBA00022490"/>
    </source>
</evidence>
<keyword evidence="3 4" id="KW-0648">Protein biosynthesis</keyword>
<evidence type="ECO:0000256" key="5">
    <source>
        <dbReference type="PIRNR" id="PIRNR016255"/>
    </source>
</evidence>
<comment type="caution">
    <text evidence="8">The sequence shown here is derived from an EMBL/GenBank/DDBJ whole genome shotgun (WGS) entry which is preliminary data.</text>
</comment>
<dbReference type="PROSITE" id="PS50250">
    <property type="entry name" value="PCI"/>
    <property type="match status" value="1"/>
</dbReference>
<dbReference type="SMART" id="SM01186">
    <property type="entry name" value="eIF3_N"/>
    <property type="match status" value="1"/>
</dbReference>
<dbReference type="PIRSF" id="PIRSF016255">
    <property type="entry name" value="eIF3e_su6"/>
    <property type="match status" value="1"/>
</dbReference>
<dbReference type="InterPro" id="IPR019010">
    <property type="entry name" value="eIF3e_N"/>
</dbReference>
<comment type="subunit">
    <text evidence="4 5">Component of the eukaryotic translation initiation factor 3 (eIF-3) complex.</text>
</comment>
<gene>
    <name evidence="4" type="primary">INT6</name>
    <name evidence="8" type="ORF">A1Q1_04534</name>
</gene>
<dbReference type="Pfam" id="PF09440">
    <property type="entry name" value="eIF3_N"/>
    <property type="match status" value="1"/>
</dbReference>
<protein>
    <recommendedName>
        <fullName evidence="4 5">Eukaryotic translation initiation factor 3 subunit E</fullName>
        <shortName evidence="4">eIF3e</shortName>
    </recommendedName>
</protein>
<evidence type="ECO:0000256" key="6">
    <source>
        <dbReference type="SAM" id="MobiDB-lite"/>
    </source>
</evidence>
<feature type="compositionally biased region" description="Low complexity" evidence="6">
    <location>
        <begin position="475"/>
        <end position="492"/>
    </location>
</feature>
<dbReference type="OrthoDB" id="417252at2759"/>
<dbReference type="InterPro" id="IPR000717">
    <property type="entry name" value="PCI_dom"/>
</dbReference>
<dbReference type="RefSeq" id="XP_014183442.1">
    <property type="nucleotide sequence ID" value="XM_014327967.1"/>
</dbReference>
<dbReference type="InterPro" id="IPR036390">
    <property type="entry name" value="WH_DNA-bd_sf"/>
</dbReference>
<evidence type="ECO:0000313" key="9">
    <source>
        <dbReference type="Proteomes" id="UP000002748"/>
    </source>
</evidence>
<keyword evidence="1 4" id="KW-0963">Cytoplasm</keyword>
<dbReference type="KEGG" id="tasa:A1Q1_04534"/>
<dbReference type="InterPro" id="IPR016650">
    <property type="entry name" value="eIF3e"/>
</dbReference>
<sequence>MSADAATQADLAKYDLTQKLIPQLDRHLAIPLIDHLSETKVFPAAQVTKAQYDLVKGTNMVDYVEQLYEQAKAEGVAVEQTDFQKLRDEATARYKSLQDAAQPIMKVIEDPEAVAKLKGGMDKEKNVELLRTDYNISLEQINALYHFGQYQYSLGAYGDAANFLYHFLIFSPTQELNISAHWGKLASNILTGEWEAALVEVKDLRDLIDNPQTAAQAKPLNQLQARTWLLHWSLFVFFNLGDAQGCQGLLDMFLSPAYLNTIQTSCPHLLRYLVAAAIISRRAPKPAGSRSNRDHVKDLTRIVQMEEYQYSDPVTAFLKDLFCDFDFERAQQRLAVAEQVVQKDFFLSGFAADFVENARWLISEIFCRIHQRIDISDLSKTLNLSYEEGEKWIVNLIRDSRMGVDAKIDLKSNMLYISRPQSTPTTTLIEATRGLAFRSQAVQVAMQNTAEQRSGERGGRGQGGERRGRGGRTGGQTRPNAGQQGAAPATQTEGDVAA</sequence>
<evidence type="ECO:0000313" key="8">
    <source>
        <dbReference type="EMBL" id="EJT52323.1"/>
    </source>
</evidence>
<dbReference type="VEuPathDB" id="FungiDB:A1Q1_04534"/>
<feature type="compositionally biased region" description="Basic and acidic residues" evidence="6">
    <location>
        <begin position="453"/>
        <end position="468"/>
    </location>
</feature>
<evidence type="ECO:0000256" key="4">
    <source>
        <dbReference type="HAMAP-Rule" id="MF_03004"/>
    </source>
</evidence>
<dbReference type="SUPFAM" id="SSF46785">
    <property type="entry name" value="Winged helix' DNA-binding domain"/>
    <property type="match status" value="1"/>
</dbReference>
<dbReference type="HAMAP" id="MF_03004">
    <property type="entry name" value="eIF3e"/>
    <property type="match status" value="1"/>
</dbReference>
<dbReference type="PANTHER" id="PTHR10317">
    <property type="entry name" value="EUKARYOTIC TRANSLATION INITIATION FACTOR 3 SUBUNIT E"/>
    <property type="match status" value="1"/>
</dbReference>
<dbReference type="GeneID" id="25988047"/>
<keyword evidence="2 4" id="KW-0396">Initiation factor</keyword>
<comment type="similarity">
    <text evidence="4 5">Belongs to the eIF-3 subunit E family.</text>
</comment>
<dbReference type="CDD" id="cd21378">
    <property type="entry name" value="eIF3E"/>
    <property type="match status" value="1"/>
</dbReference>
<dbReference type="GO" id="GO:0071540">
    <property type="term" value="C:eukaryotic translation initiation factor 3 complex, eIF3e"/>
    <property type="evidence" value="ECO:0007669"/>
    <property type="project" value="UniProtKB-UniRule"/>
</dbReference>
<accession>J5RF81</accession>
<name>J5RF81_TRIAS</name>
<evidence type="ECO:0000259" key="7">
    <source>
        <dbReference type="PROSITE" id="PS50250"/>
    </source>
</evidence>
<dbReference type="HOGENOM" id="CLU_031132_0_0_1"/>
<dbReference type="GO" id="GO:0001732">
    <property type="term" value="P:formation of cytoplasmic translation initiation complex"/>
    <property type="evidence" value="ECO:0007669"/>
    <property type="project" value="UniProtKB-UniRule"/>
</dbReference>
<organism evidence="8 9">
    <name type="scientific">Trichosporon asahii var. asahii (strain ATCC 90039 / CBS 2479 / JCM 2466 / KCTC 7840 / NBRC 103889/ NCYC 2677 / UAMH 7654)</name>
    <name type="common">Yeast</name>
    <dbReference type="NCBI Taxonomy" id="1186058"/>
    <lineage>
        <taxon>Eukaryota</taxon>
        <taxon>Fungi</taxon>
        <taxon>Dikarya</taxon>
        <taxon>Basidiomycota</taxon>
        <taxon>Agaricomycotina</taxon>
        <taxon>Tremellomycetes</taxon>
        <taxon>Trichosporonales</taxon>
        <taxon>Trichosporonaceae</taxon>
        <taxon>Trichosporon</taxon>
    </lineage>
</organism>
<dbReference type="Pfam" id="PF01399">
    <property type="entry name" value="PCI"/>
    <property type="match status" value="1"/>
</dbReference>
<proteinExistence type="inferred from homology"/>
<dbReference type="GO" id="GO:0033290">
    <property type="term" value="C:eukaryotic 48S preinitiation complex"/>
    <property type="evidence" value="ECO:0007669"/>
    <property type="project" value="UniProtKB-UniRule"/>
</dbReference>
<comment type="function">
    <text evidence="4">Component of the eukaryotic translation initiation factor 3 (eIF-3) complex, which is involved in protein synthesis of a specialized repertoire of mRNAs and, together with other initiation factors, stimulates binding of mRNA and methionyl-tRNAi to the 40S ribosome. The eIF-3 complex specifically targets and initiates translation of a subset of mRNAs involved in cell proliferation.</text>
</comment>
<reference evidence="8 9" key="1">
    <citation type="journal article" date="2012" name="Eukaryot. Cell">
        <title>Draft genome sequence of CBS 2479, the standard type strain of Trichosporon asahii.</title>
        <authorList>
            <person name="Yang R.Y."/>
            <person name="Li H.T."/>
            <person name="Zhu H."/>
            <person name="Zhou G.P."/>
            <person name="Wang M."/>
            <person name="Wang L."/>
        </authorList>
    </citation>
    <scope>NUCLEOTIDE SEQUENCE [LARGE SCALE GENOMIC DNA]</scope>
    <source>
        <strain evidence="9">ATCC 90039 / CBS 2479 / JCM 2466 / KCTC 7840 / NCYC 2677 / UAMH 7654</strain>
    </source>
</reference>
<dbReference type="Proteomes" id="UP000002748">
    <property type="component" value="Unassembled WGS sequence"/>
</dbReference>
<dbReference type="GO" id="GO:0016282">
    <property type="term" value="C:eukaryotic 43S preinitiation complex"/>
    <property type="evidence" value="ECO:0007669"/>
    <property type="project" value="UniProtKB-UniRule"/>
</dbReference>
<dbReference type="AlphaFoldDB" id="J5RF81"/>
<dbReference type="GO" id="GO:0003743">
    <property type="term" value="F:translation initiation factor activity"/>
    <property type="evidence" value="ECO:0007669"/>
    <property type="project" value="UniProtKB-UniRule"/>
</dbReference>
<evidence type="ECO:0000256" key="2">
    <source>
        <dbReference type="ARBA" id="ARBA00022540"/>
    </source>
</evidence>
<feature type="region of interest" description="Disordered" evidence="6">
    <location>
        <begin position="446"/>
        <end position="498"/>
    </location>
</feature>
<comment type="subcellular location">
    <subcellularLocation>
        <location evidence="4 5">Cytoplasm</location>
    </subcellularLocation>
</comment>
<dbReference type="EMBL" id="ALBS01000027">
    <property type="protein sequence ID" value="EJT52323.1"/>
    <property type="molecule type" value="Genomic_DNA"/>
</dbReference>
<evidence type="ECO:0000256" key="3">
    <source>
        <dbReference type="ARBA" id="ARBA00022917"/>
    </source>
</evidence>